<evidence type="ECO:0000313" key="4">
    <source>
        <dbReference type="Proteomes" id="UP000030651"/>
    </source>
</evidence>
<evidence type="ECO:0000313" key="3">
    <source>
        <dbReference type="EMBL" id="ETS84292.1"/>
    </source>
</evidence>
<protein>
    <recommendedName>
        <fullName evidence="2">F-box domain-containing protein</fullName>
    </recommendedName>
</protein>
<dbReference type="EMBL" id="KI912110">
    <property type="protein sequence ID" value="ETS84292.1"/>
    <property type="molecule type" value="Genomic_DNA"/>
</dbReference>
<keyword evidence="4" id="KW-1185">Reference proteome</keyword>
<name>W3XFV7_PESFW</name>
<feature type="domain" description="F-box" evidence="2">
    <location>
        <begin position="1"/>
        <end position="52"/>
    </location>
</feature>
<accession>W3XFV7</accession>
<evidence type="ECO:0000256" key="1">
    <source>
        <dbReference type="SAM" id="MobiDB-lite"/>
    </source>
</evidence>
<dbReference type="AlphaFoldDB" id="W3XFV7"/>
<dbReference type="eggNOG" id="ENOG502RAIK">
    <property type="taxonomic scope" value="Eukaryota"/>
</dbReference>
<dbReference type="InterPro" id="IPR001810">
    <property type="entry name" value="F-box_dom"/>
</dbReference>
<dbReference type="OrthoDB" id="5985073at2759"/>
<dbReference type="OMA" id="HEIATCE"/>
<feature type="region of interest" description="Disordered" evidence="1">
    <location>
        <begin position="492"/>
        <end position="532"/>
    </location>
</feature>
<evidence type="ECO:0000259" key="2">
    <source>
        <dbReference type="PROSITE" id="PS50181"/>
    </source>
</evidence>
<reference evidence="4" key="1">
    <citation type="journal article" date="2015" name="BMC Genomics">
        <title>Genomic and transcriptomic analysis of the endophytic fungus Pestalotiopsis fici reveals its lifestyle and high potential for synthesis of natural products.</title>
        <authorList>
            <person name="Wang X."/>
            <person name="Zhang X."/>
            <person name="Liu L."/>
            <person name="Xiang M."/>
            <person name="Wang W."/>
            <person name="Sun X."/>
            <person name="Che Y."/>
            <person name="Guo L."/>
            <person name="Liu G."/>
            <person name="Guo L."/>
            <person name="Wang C."/>
            <person name="Yin W.B."/>
            <person name="Stadler M."/>
            <person name="Zhang X."/>
            <person name="Liu X."/>
        </authorList>
    </citation>
    <scope>NUCLEOTIDE SEQUENCE [LARGE SCALE GENOMIC DNA]</scope>
    <source>
        <strain evidence="4">W106-1 / CGMCC3.15140</strain>
    </source>
</reference>
<sequence length="532" mass="60066">MDKLPPEILIRIISYLVPDNGMGLPITSIAKPWKKHGSIAHLATVSKLWQHHVERQTFQELFLSTQRLKAAGRIVTSQRLEYVRLVDLEVVLDAYDEAAACRVENEADKASNNQCFTQSLDALFALLHKLDAPNSNNSHDRVLRLRAYSPSDPWRCPDWPRIRRTRMNGLTDNILNARFDQSYLDLLGPLKSRIDCFSTFCVPDPVEQDLKYRRISPSACCRIAAKLGKLDKIIWHLSDNEKKDVSLRKALRRDFAERLADLPQSLKRVVLHYTRTPPRNHKHSPTNILDTGDFAGDRLSTALRKLCKGLVTVDIKASLEHNFLVPRGSEHDSTDAAQWPNMQTLNLTLSAVTPSGNWLFDQHPDAIEDEEAWLEADNLMDDKPDAPAEEDWRLYEFRGAPNLTTIKPWFLAAAKAASDMPLLTELKIESGCGTTPKSYRPYCAVRYSAQAPLLEIASTPVLDADQELEEAWRNTALCQSPNRGALVIEYNEAKDRQDPGPVSVSAQLSTTRRPHFGGGLVQSDDTNKRDKY</sequence>
<dbReference type="InParanoid" id="W3XFV7"/>
<proteinExistence type="predicted"/>
<dbReference type="KEGG" id="pfy:PFICI_02317"/>
<organism evidence="3 4">
    <name type="scientific">Pestalotiopsis fici (strain W106-1 / CGMCC3.15140)</name>
    <dbReference type="NCBI Taxonomy" id="1229662"/>
    <lineage>
        <taxon>Eukaryota</taxon>
        <taxon>Fungi</taxon>
        <taxon>Dikarya</taxon>
        <taxon>Ascomycota</taxon>
        <taxon>Pezizomycotina</taxon>
        <taxon>Sordariomycetes</taxon>
        <taxon>Xylariomycetidae</taxon>
        <taxon>Amphisphaeriales</taxon>
        <taxon>Sporocadaceae</taxon>
        <taxon>Pestalotiopsis</taxon>
    </lineage>
</organism>
<dbReference type="GeneID" id="19267330"/>
<dbReference type="Proteomes" id="UP000030651">
    <property type="component" value="Unassembled WGS sequence"/>
</dbReference>
<gene>
    <name evidence="3" type="ORF">PFICI_02317</name>
</gene>
<dbReference type="RefSeq" id="XP_007829089.1">
    <property type="nucleotide sequence ID" value="XM_007830898.1"/>
</dbReference>
<dbReference type="PROSITE" id="PS50181">
    <property type="entry name" value="FBOX"/>
    <property type="match status" value="1"/>
</dbReference>
<dbReference type="HOGENOM" id="CLU_029473_2_0_1"/>